<dbReference type="Pfam" id="PF00595">
    <property type="entry name" value="PDZ"/>
    <property type="match status" value="1"/>
</dbReference>
<gene>
    <name evidence="3" type="ORF">GEV33_009595</name>
</gene>
<evidence type="ECO:0000256" key="1">
    <source>
        <dbReference type="SAM" id="MobiDB-lite"/>
    </source>
</evidence>
<dbReference type="EMBL" id="JABDTM020025508">
    <property type="protein sequence ID" value="KAH0813196.1"/>
    <property type="molecule type" value="Genomic_DNA"/>
</dbReference>
<dbReference type="InterPro" id="IPR002492">
    <property type="entry name" value="Transposase_Tc1-like"/>
</dbReference>
<dbReference type="Gene3D" id="2.30.42.10">
    <property type="match status" value="1"/>
</dbReference>
<evidence type="ECO:0000313" key="4">
    <source>
        <dbReference type="Proteomes" id="UP000719412"/>
    </source>
</evidence>
<dbReference type="Pfam" id="PF01498">
    <property type="entry name" value="HTH_Tnp_Tc3_2"/>
    <property type="match status" value="1"/>
</dbReference>
<dbReference type="GO" id="GO:0005737">
    <property type="term" value="C:cytoplasm"/>
    <property type="evidence" value="ECO:0007669"/>
    <property type="project" value="TreeGrafter"/>
</dbReference>
<dbReference type="InterPro" id="IPR008496">
    <property type="entry name" value="TMEM222/RTE1"/>
</dbReference>
<dbReference type="GO" id="GO:0008277">
    <property type="term" value="P:regulation of G protein-coupled receptor signaling pathway"/>
    <property type="evidence" value="ECO:0007669"/>
    <property type="project" value="TreeGrafter"/>
</dbReference>
<dbReference type="InterPro" id="IPR046995">
    <property type="entry name" value="RGS10/12/14-like"/>
</dbReference>
<dbReference type="InterPro" id="IPR011993">
    <property type="entry name" value="PH-like_dom_sf"/>
</dbReference>
<dbReference type="InterPro" id="IPR001478">
    <property type="entry name" value="PDZ"/>
</dbReference>
<protein>
    <recommendedName>
        <fullName evidence="2">PDZ domain-containing protein</fullName>
    </recommendedName>
</protein>
<organism evidence="3 4">
    <name type="scientific">Tenebrio molitor</name>
    <name type="common">Yellow mealworm beetle</name>
    <dbReference type="NCBI Taxonomy" id="7067"/>
    <lineage>
        <taxon>Eukaryota</taxon>
        <taxon>Metazoa</taxon>
        <taxon>Ecdysozoa</taxon>
        <taxon>Arthropoda</taxon>
        <taxon>Hexapoda</taxon>
        <taxon>Insecta</taxon>
        <taxon>Pterygota</taxon>
        <taxon>Neoptera</taxon>
        <taxon>Endopterygota</taxon>
        <taxon>Coleoptera</taxon>
        <taxon>Polyphaga</taxon>
        <taxon>Cucujiformia</taxon>
        <taxon>Tenebrionidae</taxon>
        <taxon>Tenebrio</taxon>
    </lineage>
</organism>
<dbReference type="GO" id="GO:0015074">
    <property type="term" value="P:DNA integration"/>
    <property type="evidence" value="ECO:0007669"/>
    <property type="project" value="InterPro"/>
</dbReference>
<dbReference type="GO" id="GO:0003677">
    <property type="term" value="F:DNA binding"/>
    <property type="evidence" value="ECO:0007669"/>
    <property type="project" value="InterPro"/>
</dbReference>
<comment type="caution">
    <text evidence="3">The sequence shown here is derived from an EMBL/GenBank/DDBJ whole genome shotgun (WGS) entry which is preliminary data.</text>
</comment>
<dbReference type="GO" id="GO:0006313">
    <property type="term" value="P:DNA transposition"/>
    <property type="evidence" value="ECO:0007669"/>
    <property type="project" value="InterPro"/>
</dbReference>
<dbReference type="GO" id="GO:0005634">
    <property type="term" value="C:nucleus"/>
    <property type="evidence" value="ECO:0007669"/>
    <property type="project" value="TreeGrafter"/>
</dbReference>
<reference evidence="3" key="2">
    <citation type="submission" date="2021-08" db="EMBL/GenBank/DDBJ databases">
        <authorList>
            <person name="Eriksson T."/>
        </authorList>
    </citation>
    <scope>NUCLEOTIDE SEQUENCE</scope>
    <source>
        <strain evidence="3">Stoneville</strain>
        <tissue evidence="3">Whole head</tissue>
    </source>
</reference>
<dbReference type="SUPFAM" id="SSF50729">
    <property type="entry name" value="PH domain-like"/>
    <property type="match status" value="1"/>
</dbReference>
<dbReference type="SUPFAM" id="SSF50156">
    <property type="entry name" value="PDZ domain-like"/>
    <property type="match status" value="1"/>
</dbReference>
<evidence type="ECO:0000259" key="2">
    <source>
        <dbReference type="PROSITE" id="PS50106"/>
    </source>
</evidence>
<accession>A0A8J6HEP7</accession>
<dbReference type="PROSITE" id="PS50106">
    <property type="entry name" value="PDZ"/>
    <property type="match status" value="1"/>
</dbReference>
<dbReference type="PANTHER" id="PTHR45945">
    <property type="entry name" value="REGULATOR OF G-PROTEIN SIGNALING LOCO"/>
    <property type="match status" value="1"/>
</dbReference>
<dbReference type="InterPro" id="IPR036034">
    <property type="entry name" value="PDZ_sf"/>
</dbReference>
<sequence>MAQFGEIDKSKDRYPCCIVWTPIPFLTWLFPIIGHMGIALSSGIIRDFAGPYYVSQDDMAFGRPTKYWQLKPSLAHGGITGWDRGVTEASEIYSRRMHNLCCDNCHSHVATALNLMEYDDCKNWNMVKLAFFMLIYSKYSLRHRTLTAPALQVMTLGRYQFQISANTVRRRLAEHDLMPRIPARVPQLTAARRRIRLLFAQNHVDWELDQWSRRTMVVLGCIDHETADMMNATLNRPNDPVAFLLTYGGGFLLLVLGRRRKKRPNYGIRTVEVLRGSNGFGFTISGQQPCILSCIVANSPADHAGLRAGDFLISVNGISVSKITHDAVVNLIGNCVGPIKMTIAENYYSDSSEEELDVNRMISSRKPKYMHKPRAHRLYKQAQRPEQCDSSNKKCLEKHNDHKSPLYNDENGGNLLNISNPLPMEDEAGPVEYKALVGYLGTIEMPKQLLPNSRLQTVCSCIRKLRQEKRAPTAVLMTIFPTCLTLKNSSNHILAIYPTNRVVYIGSTADRESRYFGLVTSAVCDMRSNDSLQKRFGETNVWQTEEKKFNNADTEVEVSNSCHVFMIDPKIVEHSVHVKKAESFKFSCTSDVITGNCLEFPRNALYIVNLVQNMYKLQSSDGSHKNGAIDDVSLGPLVANSPQPSASSNSDSGIGFRDDCGNISDRILVVEFPAHRPFPLVTSTNSNRPLGIDASNIPLESLDLPLNNDHSQNFELNNIRSKNHLDIKLPNNLSKVESYDRNTNIKQMNNLNNIRACGSVNIKNVLEKSENLFLAKQNNDGEVYNRLTCRAMPDRPVRVARGLSPSSVISSDDNNRTAEIDTGQGYNERPVDVPDNTLKKSYETLSEDVEFQSSVDNVSMHSSKSVELSNLKSVFKAPSMLFENKKFKRQSKMVNSCDNLDKFDENIINYKLSPKVYGLSKPNHSCEELNNLDSVEKYGYGSLQELCSWDGQSKTIRNIAQSEPDVRMQRNGMDQDLGQECIGCSFKFLLKVGAEESIINSPLVRLQSKNNANNAKKEGSHGNRNYKQFEPDRVIERLKDLSEYLNKFHGRKVFVLIAEFDSIVSEAVGSVADKDEGLRKKAITKYNGYYTKRGEHGIFNPYAIVRFLENHRGGDASLKSYWAESGSGYVQSLNNLFKKDEVKEMIRHMLQGRWFPPKFSEIPKLIFPWILLAFSFYAKAIYHIYVGEKVSQLLLEFQMIYDPYLLKRCLKFRREFVHFIDELWRVSRVSPPVEGSPVLYHVAQNVHLALVPLGRVMETCLFLANSKVASDSACRYRFFTFAPPLIFRRESVAVFRAHRNPENSFAEEQIAPCEILILRTFRRSSTGELGVDAVRWWIGMNQSEQAVTSALHVRPQQRRGFPTPADTNPGIGRMITDKELDNQINEIVTLIEKILFRDVPPREVPTRSFRNREENIAECRRKCVCKETIT</sequence>
<feature type="region of interest" description="Disordered" evidence="1">
    <location>
        <begin position="634"/>
        <end position="654"/>
    </location>
</feature>
<evidence type="ECO:0000313" key="3">
    <source>
        <dbReference type="EMBL" id="KAH0813196.1"/>
    </source>
</evidence>
<keyword evidence="4" id="KW-1185">Reference proteome</keyword>
<dbReference type="PANTHER" id="PTHR45945:SF3">
    <property type="entry name" value="REGULATOR OF G-PROTEIN SIGNALING LOCO"/>
    <property type="match status" value="1"/>
</dbReference>
<dbReference type="SMART" id="SM00228">
    <property type="entry name" value="PDZ"/>
    <property type="match status" value="1"/>
</dbReference>
<reference evidence="3" key="1">
    <citation type="journal article" date="2020" name="J Insects Food Feed">
        <title>The yellow mealworm (Tenebrio molitor) genome: a resource for the emerging insects as food and feed industry.</title>
        <authorList>
            <person name="Eriksson T."/>
            <person name="Andere A."/>
            <person name="Kelstrup H."/>
            <person name="Emery V."/>
            <person name="Picard C."/>
        </authorList>
    </citation>
    <scope>NUCLEOTIDE SEQUENCE</scope>
    <source>
        <strain evidence="3">Stoneville</strain>
        <tissue evidence="3">Whole head</tissue>
    </source>
</reference>
<feature type="region of interest" description="Disordered" evidence="1">
    <location>
        <begin position="805"/>
        <end position="830"/>
    </location>
</feature>
<feature type="domain" description="PDZ" evidence="2">
    <location>
        <begin position="270"/>
        <end position="347"/>
    </location>
</feature>
<dbReference type="GO" id="GO:0005886">
    <property type="term" value="C:plasma membrane"/>
    <property type="evidence" value="ECO:0007669"/>
    <property type="project" value="TreeGrafter"/>
</dbReference>
<dbReference type="Gene3D" id="2.30.29.30">
    <property type="entry name" value="Pleckstrin-homology domain (PH domain)/Phosphotyrosine-binding domain (PTB)"/>
    <property type="match status" value="1"/>
</dbReference>
<feature type="compositionally biased region" description="Low complexity" evidence="1">
    <location>
        <begin position="639"/>
        <end position="652"/>
    </location>
</feature>
<dbReference type="Proteomes" id="UP000719412">
    <property type="component" value="Unassembled WGS sequence"/>
</dbReference>
<proteinExistence type="predicted"/>
<dbReference type="CDD" id="cd06710">
    <property type="entry name" value="PDZ_RGS12-like"/>
    <property type="match status" value="1"/>
</dbReference>
<name>A0A8J6HEP7_TENMO</name>
<dbReference type="GO" id="GO:0005096">
    <property type="term" value="F:GTPase activator activity"/>
    <property type="evidence" value="ECO:0007669"/>
    <property type="project" value="InterPro"/>
</dbReference>
<dbReference type="Pfam" id="PF05608">
    <property type="entry name" value="RTE1"/>
    <property type="match status" value="1"/>
</dbReference>